<dbReference type="AlphaFoldDB" id="A0A3N4IR11"/>
<evidence type="ECO:0000256" key="1">
    <source>
        <dbReference type="SAM" id="MobiDB-lite"/>
    </source>
</evidence>
<accession>A0A3N4IR11</accession>
<organism evidence="2 3">
    <name type="scientific">Ascobolus immersus RN42</name>
    <dbReference type="NCBI Taxonomy" id="1160509"/>
    <lineage>
        <taxon>Eukaryota</taxon>
        <taxon>Fungi</taxon>
        <taxon>Dikarya</taxon>
        <taxon>Ascomycota</taxon>
        <taxon>Pezizomycotina</taxon>
        <taxon>Pezizomycetes</taxon>
        <taxon>Pezizales</taxon>
        <taxon>Ascobolaceae</taxon>
        <taxon>Ascobolus</taxon>
    </lineage>
</organism>
<protein>
    <submittedName>
        <fullName evidence="2">Uncharacterized protein</fullName>
    </submittedName>
</protein>
<sequence>MEYDPTAPPGNGLGSLADELAGAWSGDEYEGEEDEDYFDEAAAAAFSSGGTTSTAATTDTTTTTKRLSTSGSEDDEVPQDKNGGISHELEEQLRLIERLASGKGLLLEGEGEEDLGTYGISGLGGDEYDEYATGEEGAGREREVVVDEKVVERLMEALQTLPAQSAIETGSTRLITAHAAIATWLTSQTTILRDLSFNLVELPMEDTIPLLTSLVDLIPQPTPGPHAELTSIHLLTADLITHLSYVSDTLHMSRQSSILANRKLRIAREACAEWKAELKMVERCRRSIEEGGWDERIKSREASRTCGEVVGGFEEVCKGFEAKMREWEGVC</sequence>
<name>A0A3N4IR11_ASCIM</name>
<keyword evidence="3" id="KW-1185">Reference proteome</keyword>
<dbReference type="Proteomes" id="UP000275078">
    <property type="component" value="Unassembled WGS sequence"/>
</dbReference>
<evidence type="ECO:0000313" key="3">
    <source>
        <dbReference type="Proteomes" id="UP000275078"/>
    </source>
</evidence>
<evidence type="ECO:0000313" key="2">
    <source>
        <dbReference type="EMBL" id="RPA86660.1"/>
    </source>
</evidence>
<feature type="region of interest" description="Disordered" evidence="1">
    <location>
        <begin position="45"/>
        <end position="84"/>
    </location>
</feature>
<feature type="compositionally biased region" description="Low complexity" evidence="1">
    <location>
        <begin position="45"/>
        <end position="64"/>
    </location>
</feature>
<proteinExistence type="predicted"/>
<reference evidence="2 3" key="1">
    <citation type="journal article" date="2018" name="Nat. Ecol. Evol.">
        <title>Pezizomycetes genomes reveal the molecular basis of ectomycorrhizal truffle lifestyle.</title>
        <authorList>
            <person name="Murat C."/>
            <person name="Payen T."/>
            <person name="Noel B."/>
            <person name="Kuo A."/>
            <person name="Morin E."/>
            <person name="Chen J."/>
            <person name="Kohler A."/>
            <person name="Krizsan K."/>
            <person name="Balestrini R."/>
            <person name="Da Silva C."/>
            <person name="Montanini B."/>
            <person name="Hainaut M."/>
            <person name="Levati E."/>
            <person name="Barry K.W."/>
            <person name="Belfiori B."/>
            <person name="Cichocki N."/>
            <person name="Clum A."/>
            <person name="Dockter R.B."/>
            <person name="Fauchery L."/>
            <person name="Guy J."/>
            <person name="Iotti M."/>
            <person name="Le Tacon F."/>
            <person name="Lindquist E.A."/>
            <person name="Lipzen A."/>
            <person name="Malagnac F."/>
            <person name="Mello A."/>
            <person name="Molinier V."/>
            <person name="Miyauchi S."/>
            <person name="Poulain J."/>
            <person name="Riccioni C."/>
            <person name="Rubini A."/>
            <person name="Sitrit Y."/>
            <person name="Splivallo R."/>
            <person name="Traeger S."/>
            <person name="Wang M."/>
            <person name="Zifcakova L."/>
            <person name="Wipf D."/>
            <person name="Zambonelli A."/>
            <person name="Paolocci F."/>
            <person name="Nowrousian M."/>
            <person name="Ottonello S."/>
            <person name="Baldrian P."/>
            <person name="Spatafora J.W."/>
            <person name="Henrissat B."/>
            <person name="Nagy L.G."/>
            <person name="Aury J.M."/>
            <person name="Wincker P."/>
            <person name="Grigoriev I.V."/>
            <person name="Bonfante P."/>
            <person name="Martin F.M."/>
        </authorList>
    </citation>
    <scope>NUCLEOTIDE SEQUENCE [LARGE SCALE GENOMIC DNA]</scope>
    <source>
        <strain evidence="2 3">RN42</strain>
    </source>
</reference>
<dbReference type="EMBL" id="ML119649">
    <property type="protein sequence ID" value="RPA86660.1"/>
    <property type="molecule type" value="Genomic_DNA"/>
</dbReference>
<dbReference type="OrthoDB" id="5427526at2759"/>
<gene>
    <name evidence="2" type="ORF">BJ508DRAFT_302015</name>
</gene>